<proteinExistence type="predicted"/>
<dbReference type="AlphaFoldDB" id="A0A074MFA0"/>
<evidence type="ECO:0000313" key="2">
    <source>
        <dbReference type="EMBL" id="KEO91475.1"/>
    </source>
</evidence>
<dbReference type="InterPro" id="IPR036465">
    <property type="entry name" value="vWFA_dom_sf"/>
</dbReference>
<dbReference type="eggNOG" id="COG4961">
    <property type="taxonomic scope" value="Bacteria"/>
</dbReference>
<dbReference type="EMBL" id="JMIW01000001">
    <property type="protein sequence ID" value="KEO91475.1"/>
    <property type="molecule type" value="Genomic_DNA"/>
</dbReference>
<gene>
    <name evidence="2" type="ORF">EH31_02065</name>
</gene>
<evidence type="ECO:0000259" key="1">
    <source>
        <dbReference type="Pfam" id="PF13400"/>
    </source>
</evidence>
<dbReference type="STRING" id="1044.EH31_02065"/>
<protein>
    <recommendedName>
        <fullName evidence="1">Putative Flp pilus-assembly TadG-like N-terminal domain-containing protein</fullName>
    </recommendedName>
</protein>
<dbReference type="OrthoDB" id="7522752at2"/>
<evidence type="ECO:0000313" key="3">
    <source>
        <dbReference type="Proteomes" id="UP000027647"/>
    </source>
</evidence>
<reference evidence="2 3" key="1">
    <citation type="submission" date="2014-04" db="EMBL/GenBank/DDBJ databases">
        <title>A comprehensive comparison of genomes of Erythrobacter spp. strains.</title>
        <authorList>
            <person name="Zheng Q."/>
        </authorList>
    </citation>
    <scope>NUCLEOTIDE SEQUENCE [LARGE SCALE GENOMIC DNA]</scope>
    <source>
        <strain evidence="2 3">DSM 6997</strain>
    </source>
</reference>
<sequence>MSFFRRLAKDPTANTLAISAASLVPVMAMVGGGVDVSRFYMAQTRLQAACDAGALAARRAMDNEEFNDTHKKVGEDFFDTNYQSGLFGLTELERDFIASDTGEIEGTASGTMPTSIMAAFGYDEFEIEVGCEADINIADTDIMLVLDVTGSMAWRPDGTDCGSSAGRWIECTDSRISALRSSVLNFYDTVEGAGSSQAQIRYGIVPYSMQVNVGKLLKPEWLKSTHEYESRETIRTLDYSSPVELSVDVVRTGGAVSGSFVDTGDDESFDQVLPTYSACVDVAFNNPPGKDDYIEHDIDDFTLVSQSDGNPRVSVYQGPARFKSLQLSGGTWYGSTSNTNRRCELDWNIMSYEAPATVTITEEIPYTWEFRYGEVSWPISSVYTNDQVSLPTGNDMANVIHPWDGCVEMPRTANTGTFDPMPSNAFDLNIDLVPSTEEQKWGPVLRTATFQRKNGSGNNVEADVNTKSNFANPYTSCPKQARKLAEFSARSELDDYLKASNGFIADGSTYLDVGMIWGAKLLTPNGIFASENAAAPDGSTISRHLVFMTDGEASPNVTSASAYGAEFWARKITTDGNYDTALARHEARLQVVCRAVRNKNITLWVVAFGETFQDALGNPVVPANLRNCATPGRSYVAANEAQLNVAFQDIAEKIADLRLTK</sequence>
<organism evidence="2 3">
    <name type="scientific">Erythrobacter longus</name>
    <dbReference type="NCBI Taxonomy" id="1044"/>
    <lineage>
        <taxon>Bacteria</taxon>
        <taxon>Pseudomonadati</taxon>
        <taxon>Pseudomonadota</taxon>
        <taxon>Alphaproteobacteria</taxon>
        <taxon>Sphingomonadales</taxon>
        <taxon>Erythrobacteraceae</taxon>
        <taxon>Erythrobacter/Porphyrobacter group</taxon>
        <taxon>Erythrobacter</taxon>
    </lineage>
</organism>
<accession>A0A074MFA0</accession>
<dbReference type="Gene3D" id="3.40.50.410">
    <property type="entry name" value="von Willebrand factor, type A domain"/>
    <property type="match status" value="2"/>
</dbReference>
<feature type="domain" description="Putative Flp pilus-assembly TadG-like N-terminal" evidence="1">
    <location>
        <begin position="17"/>
        <end position="58"/>
    </location>
</feature>
<keyword evidence="3" id="KW-1185">Reference proteome</keyword>
<dbReference type="InterPro" id="IPR028087">
    <property type="entry name" value="Tad_N"/>
</dbReference>
<dbReference type="RefSeq" id="WP_034957745.1">
    <property type="nucleotide sequence ID" value="NZ_JMIW01000001.1"/>
</dbReference>
<dbReference type="Proteomes" id="UP000027647">
    <property type="component" value="Unassembled WGS sequence"/>
</dbReference>
<dbReference type="Pfam" id="PF13400">
    <property type="entry name" value="Tad"/>
    <property type="match status" value="1"/>
</dbReference>
<dbReference type="SUPFAM" id="SSF53300">
    <property type="entry name" value="vWA-like"/>
    <property type="match status" value="1"/>
</dbReference>
<name>A0A074MFA0_ERYLO</name>
<comment type="caution">
    <text evidence="2">The sequence shown here is derived from an EMBL/GenBank/DDBJ whole genome shotgun (WGS) entry which is preliminary data.</text>
</comment>